<dbReference type="Pfam" id="PF05977">
    <property type="entry name" value="MFS_3"/>
    <property type="match status" value="1"/>
</dbReference>
<comment type="caution">
    <text evidence="9">The sequence shown here is derived from an EMBL/GenBank/DDBJ whole genome shotgun (WGS) entry which is preliminary data.</text>
</comment>
<dbReference type="AlphaFoldDB" id="A0A918I440"/>
<gene>
    <name evidence="9" type="ORF">GCM10010274_55030</name>
</gene>
<evidence type="ECO:0000256" key="5">
    <source>
        <dbReference type="ARBA" id="ARBA00022989"/>
    </source>
</evidence>
<feature type="transmembrane region" description="Helical" evidence="7">
    <location>
        <begin position="226"/>
        <end position="251"/>
    </location>
</feature>
<accession>A0A918I440</accession>
<keyword evidence="6 7" id="KW-0472">Membrane</keyword>
<dbReference type="CDD" id="cd06173">
    <property type="entry name" value="MFS_MefA_like"/>
    <property type="match status" value="1"/>
</dbReference>
<feature type="transmembrane region" description="Helical" evidence="7">
    <location>
        <begin position="18"/>
        <end position="40"/>
    </location>
</feature>
<keyword evidence="4 7" id="KW-0812">Transmembrane</keyword>
<feature type="transmembrane region" description="Helical" evidence="7">
    <location>
        <begin position="380"/>
        <end position="400"/>
    </location>
</feature>
<dbReference type="Gene3D" id="1.20.1250.20">
    <property type="entry name" value="MFS general substrate transporter like domains"/>
    <property type="match status" value="1"/>
</dbReference>
<feature type="transmembrane region" description="Helical" evidence="7">
    <location>
        <begin position="291"/>
        <end position="309"/>
    </location>
</feature>
<keyword evidence="3" id="KW-1003">Cell membrane</keyword>
<dbReference type="SUPFAM" id="SSF103473">
    <property type="entry name" value="MFS general substrate transporter"/>
    <property type="match status" value="1"/>
</dbReference>
<feature type="transmembrane region" description="Helical" evidence="7">
    <location>
        <begin position="315"/>
        <end position="337"/>
    </location>
</feature>
<keyword evidence="10" id="KW-1185">Reference proteome</keyword>
<reference evidence="9" key="1">
    <citation type="journal article" date="2014" name="Int. J. Syst. Evol. Microbiol.">
        <title>Complete genome sequence of Corynebacterium casei LMG S-19264T (=DSM 44701T), isolated from a smear-ripened cheese.</title>
        <authorList>
            <consortium name="US DOE Joint Genome Institute (JGI-PGF)"/>
            <person name="Walter F."/>
            <person name="Albersmeier A."/>
            <person name="Kalinowski J."/>
            <person name="Ruckert C."/>
        </authorList>
    </citation>
    <scope>NUCLEOTIDE SEQUENCE</scope>
    <source>
        <strain evidence="9">JCM 4391</strain>
    </source>
</reference>
<dbReference type="InterPro" id="IPR010290">
    <property type="entry name" value="TM_effector"/>
</dbReference>
<comment type="subcellular location">
    <subcellularLocation>
        <location evidence="1">Cell membrane</location>
        <topology evidence="1">Multi-pass membrane protein</topology>
    </subcellularLocation>
</comment>
<evidence type="ECO:0000256" key="2">
    <source>
        <dbReference type="ARBA" id="ARBA00022448"/>
    </source>
</evidence>
<sequence length="426" mass="44474">MWNVKAYLAILRIGDYRLLWSALVLNLLGDGATYAALAWITVEEAGAAGLGILGVCLTLPVIAGGAVVGPLLDRFSRRKLFIYDSVFRGVVVALIPLLAVADALQVWHLYVVALVYGFLKIIPLAGTPAVLPELVPADKLQAASGLEATAMGAANVLGPAIGAGLITLFGAPNVLLLDAATYLLFAFLISRIKAPMGRPEPADTTGDAPQRPGWAPVFRLIVRDRFLLVLTLSFGAFNVSAGALVVALPWLAKFEFGSGPGVLGLMLAVMAAGELIGSLVSGAVQTSEKQMLRIGVFQLLSGAVLFLLIPTALPWILLGLALNGILSAPMTVLGGVVRMTRVPNEMRGRAMTLMRTVMAGALPAGSALGGFLLTDSHYQGLILVVAALAAAPGILTVVLFRRTPFRLGVTAADDQQPKNDTVPSGS</sequence>
<evidence type="ECO:0000256" key="4">
    <source>
        <dbReference type="ARBA" id="ARBA00022692"/>
    </source>
</evidence>
<dbReference type="EMBL" id="BMTP01000017">
    <property type="protein sequence ID" value="GGU59089.1"/>
    <property type="molecule type" value="Genomic_DNA"/>
</dbReference>
<feature type="transmembrane region" description="Helical" evidence="7">
    <location>
        <begin position="175"/>
        <end position="192"/>
    </location>
</feature>
<dbReference type="InterPro" id="IPR036259">
    <property type="entry name" value="MFS_trans_sf"/>
</dbReference>
<dbReference type="PANTHER" id="PTHR23513:SF11">
    <property type="entry name" value="STAPHYLOFERRIN A TRANSPORTER"/>
    <property type="match status" value="1"/>
</dbReference>
<feature type="transmembrane region" description="Helical" evidence="7">
    <location>
        <begin position="263"/>
        <end position="284"/>
    </location>
</feature>
<evidence type="ECO:0000259" key="8">
    <source>
        <dbReference type="PROSITE" id="PS50850"/>
    </source>
</evidence>
<keyword evidence="2" id="KW-0813">Transport</keyword>
<feature type="domain" description="Major facilitator superfamily (MFS) profile" evidence="8">
    <location>
        <begin position="7"/>
        <end position="404"/>
    </location>
</feature>
<feature type="transmembrane region" description="Helical" evidence="7">
    <location>
        <begin position="46"/>
        <end position="68"/>
    </location>
</feature>
<evidence type="ECO:0000256" key="1">
    <source>
        <dbReference type="ARBA" id="ARBA00004651"/>
    </source>
</evidence>
<proteinExistence type="predicted"/>
<dbReference type="PANTHER" id="PTHR23513">
    <property type="entry name" value="INTEGRAL MEMBRANE EFFLUX PROTEIN-RELATED"/>
    <property type="match status" value="1"/>
</dbReference>
<evidence type="ECO:0000313" key="9">
    <source>
        <dbReference type="EMBL" id="GGU59089.1"/>
    </source>
</evidence>
<evidence type="ECO:0000256" key="7">
    <source>
        <dbReference type="SAM" id="Phobius"/>
    </source>
</evidence>
<dbReference type="GO" id="GO:0005886">
    <property type="term" value="C:plasma membrane"/>
    <property type="evidence" value="ECO:0007669"/>
    <property type="project" value="UniProtKB-SubCell"/>
</dbReference>
<dbReference type="Proteomes" id="UP000636661">
    <property type="component" value="Unassembled WGS sequence"/>
</dbReference>
<name>A0A918I440_9ACTN</name>
<evidence type="ECO:0000256" key="6">
    <source>
        <dbReference type="ARBA" id="ARBA00023136"/>
    </source>
</evidence>
<dbReference type="PROSITE" id="PS50850">
    <property type="entry name" value="MFS"/>
    <property type="match status" value="1"/>
</dbReference>
<evidence type="ECO:0000256" key="3">
    <source>
        <dbReference type="ARBA" id="ARBA00022475"/>
    </source>
</evidence>
<reference evidence="9" key="2">
    <citation type="submission" date="2020-09" db="EMBL/GenBank/DDBJ databases">
        <authorList>
            <person name="Sun Q."/>
            <person name="Ohkuma M."/>
        </authorList>
    </citation>
    <scope>NUCLEOTIDE SEQUENCE</scope>
    <source>
        <strain evidence="9">JCM 4391</strain>
    </source>
</reference>
<organism evidence="9 10">
    <name type="scientific">Streptomyces lavendofoliae</name>
    <dbReference type="NCBI Taxonomy" id="67314"/>
    <lineage>
        <taxon>Bacteria</taxon>
        <taxon>Bacillati</taxon>
        <taxon>Actinomycetota</taxon>
        <taxon>Actinomycetes</taxon>
        <taxon>Kitasatosporales</taxon>
        <taxon>Streptomycetaceae</taxon>
        <taxon>Streptomyces</taxon>
    </lineage>
</organism>
<protein>
    <submittedName>
        <fullName evidence="9">MFS transporter</fullName>
    </submittedName>
</protein>
<dbReference type="InterPro" id="IPR020846">
    <property type="entry name" value="MFS_dom"/>
</dbReference>
<evidence type="ECO:0000313" key="10">
    <source>
        <dbReference type="Proteomes" id="UP000636661"/>
    </source>
</evidence>
<feature type="transmembrane region" description="Helical" evidence="7">
    <location>
        <begin position="80"/>
        <end position="101"/>
    </location>
</feature>
<feature type="transmembrane region" description="Helical" evidence="7">
    <location>
        <begin position="357"/>
        <end position="374"/>
    </location>
</feature>
<dbReference type="GO" id="GO:0022857">
    <property type="term" value="F:transmembrane transporter activity"/>
    <property type="evidence" value="ECO:0007669"/>
    <property type="project" value="InterPro"/>
</dbReference>
<keyword evidence="5 7" id="KW-1133">Transmembrane helix</keyword>